<keyword evidence="1" id="KW-0472">Membrane</keyword>
<dbReference type="PROSITE" id="PS50885">
    <property type="entry name" value="HAMP"/>
    <property type="match status" value="1"/>
</dbReference>
<evidence type="ECO:0000256" key="2">
    <source>
        <dbReference type="SAM" id="SignalP"/>
    </source>
</evidence>
<dbReference type="SUPFAM" id="SSF158472">
    <property type="entry name" value="HAMP domain-like"/>
    <property type="match status" value="1"/>
</dbReference>
<evidence type="ECO:0000259" key="3">
    <source>
        <dbReference type="PROSITE" id="PS50885"/>
    </source>
</evidence>
<feature type="chain" id="PRO_5037770590" evidence="2">
    <location>
        <begin position="23"/>
        <end position="554"/>
    </location>
</feature>
<organism evidence="5 6">
    <name type="scientific">Deinococcus aquiradiocola</name>
    <dbReference type="NCBI Taxonomy" id="393059"/>
    <lineage>
        <taxon>Bacteria</taxon>
        <taxon>Thermotogati</taxon>
        <taxon>Deinococcota</taxon>
        <taxon>Deinococci</taxon>
        <taxon>Deinococcales</taxon>
        <taxon>Deinococcaceae</taxon>
        <taxon>Deinococcus</taxon>
    </lineage>
</organism>
<protein>
    <submittedName>
        <fullName evidence="5">GGDEF domain-containing protein</fullName>
    </submittedName>
</protein>
<dbReference type="PROSITE" id="PS50887">
    <property type="entry name" value="GGDEF"/>
    <property type="match status" value="1"/>
</dbReference>
<proteinExistence type="predicted"/>
<evidence type="ECO:0000259" key="4">
    <source>
        <dbReference type="PROSITE" id="PS50887"/>
    </source>
</evidence>
<dbReference type="Pfam" id="PF01590">
    <property type="entry name" value="GAF"/>
    <property type="match status" value="1"/>
</dbReference>
<feature type="domain" description="GGDEF" evidence="4">
    <location>
        <begin position="418"/>
        <end position="552"/>
    </location>
</feature>
<dbReference type="InterPro" id="IPR000160">
    <property type="entry name" value="GGDEF_dom"/>
</dbReference>
<dbReference type="SMART" id="SM00304">
    <property type="entry name" value="HAMP"/>
    <property type="match status" value="1"/>
</dbReference>
<dbReference type="Pfam" id="PF00672">
    <property type="entry name" value="HAMP"/>
    <property type="match status" value="1"/>
</dbReference>
<dbReference type="Gene3D" id="3.30.450.40">
    <property type="match status" value="1"/>
</dbReference>
<dbReference type="PANTHER" id="PTHR45138">
    <property type="entry name" value="REGULATORY COMPONENTS OF SENSORY TRANSDUCTION SYSTEM"/>
    <property type="match status" value="1"/>
</dbReference>
<sequence>MGFLLPVLAIVAVAAFSLPAFQAARQSALEVRHTQDVINGVRTLQTLERQWLITRSAADREAFTRTWQRTSALVQDNPPQQRRLQVWRDRLFRLPPQGTLAQQLQENLALAQSLVDVEDGLLAGRQGTAQQRVTAARWAVLIGLPLIAVLGAVLAVLMLRRVRRLTVPLLEATTRVQAGDLSVRIPVQGDDELSVIAAHFNDMTASLERNLQEQRSLQRTLESRVEAMVQASTAELLHLGQLGVFMQACEGPREAADVITRVAPALFPTGGSVSLLAASRNVLDRFAAWGCGEAGGTWLPEECWASRLGAAHAAAPDLHVPRCAHDHTDRASLCLPLSAQGETLGVVTLHFPDTAALRDGQALAQRFADRVSLALANLRLKETLQHQSVRDPLTGLYNRRYFEETGARELARARRQGWPLSVVMLDVDHFKTFNDVHGHAVGDMVLRRLGHVMGQQFREEDVACRYGGEEFVMLLPNCGAEAAQARAEALRSAVQEMAVMAPDSTGLTVTVSVGVTQAGPNEVELGSVVDRADQALYRAKHLGRNRVVPLPAHS</sequence>
<feature type="domain" description="HAMP" evidence="3">
    <location>
        <begin position="169"/>
        <end position="212"/>
    </location>
</feature>
<dbReference type="SMART" id="SM00267">
    <property type="entry name" value="GGDEF"/>
    <property type="match status" value="1"/>
</dbReference>
<keyword evidence="1" id="KW-1133">Transmembrane helix</keyword>
<dbReference type="FunFam" id="3.30.70.270:FF:000001">
    <property type="entry name" value="Diguanylate cyclase domain protein"/>
    <property type="match status" value="1"/>
</dbReference>
<dbReference type="Gene3D" id="6.10.340.10">
    <property type="match status" value="1"/>
</dbReference>
<dbReference type="GO" id="GO:1902201">
    <property type="term" value="P:negative regulation of bacterial-type flagellum-dependent cell motility"/>
    <property type="evidence" value="ECO:0007669"/>
    <property type="project" value="TreeGrafter"/>
</dbReference>
<dbReference type="Gene3D" id="3.30.70.270">
    <property type="match status" value="1"/>
</dbReference>
<dbReference type="CDD" id="cd01949">
    <property type="entry name" value="GGDEF"/>
    <property type="match status" value="1"/>
</dbReference>
<dbReference type="GO" id="GO:0005886">
    <property type="term" value="C:plasma membrane"/>
    <property type="evidence" value="ECO:0007669"/>
    <property type="project" value="TreeGrafter"/>
</dbReference>
<dbReference type="SMART" id="SM00065">
    <property type="entry name" value="GAF"/>
    <property type="match status" value="1"/>
</dbReference>
<dbReference type="Proteomes" id="UP000635726">
    <property type="component" value="Unassembled WGS sequence"/>
</dbReference>
<dbReference type="GO" id="GO:0052621">
    <property type="term" value="F:diguanylate cyclase activity"/>
    <property type="evidence" value="ECO:0007669"/>
    <property type="project" value="TreeGrafter"/>
</dbReference>
<feature type="transmembrane region" description="Helical" evidence="1">
    <location>
        <begin position="138"/>
        <end position="159"/>
    </location>
</feature>
<keyword evidence="2" id="KW-0732">Signal</keyword>
<dbReference type="InterPro" id="IPR029016">
    <property type="entry name" value="GAF-like_dom_sf"/>
</dbReference>
<evidence type="ECO:0000313" key="6">
    <source>
        <dbReference type="Proteomes" id="UP000635726"/>
    </source>
</evidence>
<dbReference type="CDD" id="cd06225">
    <property type="entry name" value="HAMP"/>
    <property type="match status" value="1"/>
</dbReference>
<dbReference type="Pfam" id="PF00990">
    <property type="entry name" value="GGDEF"/>
    <property type="match status" value="1"/>
</dbReference>
<gene>
    <name evidence="5" type="ORF">GCM10008939_20990</name>
</gene>
<comment type="caution">
    <text evidence="5">The sequence shown here is derived from an EMBL/GenBank/DDBJ whole genome shotgun (WGS) entry which is preliminary data.</text>
</comment>
<dbReference type="AlphaFoldDB" id="A0A917PGP9"/>
<keyword evidence="6" id="KW-1185">Reference proteome</keyword>
<dbReference type="SUPFAM" id="SSF55781">
    <property type="entry name" value="GAF domain-like"/>
    <property type="match status" value="1"/>
</dbReference>
<dbReference type="InterPro" id="IPR003660">
    <property type="entry name" value="HAMP_dom"/>
</dbReference>
<dbReference type="InterPro" id="IPR003018">
    <property type="entry name" value="GAF"/>
</dbReference>
<dbReference type="PANTHER" id="PTHR45138:SF9">
    <property type="entry name" value="DIGUANYLATE CYCLASE DGCM-RELATED"/>
    <property type="match status" value="1"/>
</dbReference>
<name>A0A917PGP9_9DEIO</name>
<keyword evidence="1" id="KW-0812">Transmembrane</keyword>
<dbReference type="InterPro" id="IPR043128">
    <property type="entry name" value="Rev_trsase/Diguanyl_cyclase"/>
</dbReference>
<dbReference type="EMBL" id="BMOE01000006">
    <property type="protein sequence ID" value="GGJ76634.1"/>
    <property type="molecule type" value="Genomic_DNA"/>
</dbReference>
<dbReference type="SUPFAM" id="SSF55073">
    <property type="entry name" value="Nucleotide cyclase"/>
    <property type="match status" value="1"/>
</dbReference>
<reference evidence="5" key="1">
    <citation type="journal article" date="2014" name="Int. J. Syst. Evol. Microbiol.">
        <title>Complete genome sequence of Corynebacterium casei LMG S-19264T (=DSM 44701T), isolated from a smear-ripened cheese.</title>
        <authorList>
            <consortium name="US DOE Joint Genome Institute (JGI-PGF)"/>
            <person name="Walter F."/>
            <person name="Albersmeier A."/>
            <person name="Kalinowski J."/>
            <person name="Ruckert C."/>
        </authorList>
    </citation>
    <scope>NUCLEOTIDE SEQUENCE</scope>
    <source>
        <strain evidence="5">JCM 14371</strain>
    </source>
</reference>
<accession>A0A917PGP9</accession>
<dbReference type="GO" id="GO:0043709">
    <property type="term" value="P:cell adhesion involved in single-species biofilm formation"/>
    <property type="evidence" value="ECO:0007669"/>
    <property type="project" value="TreeGrafter"/>
</dbReference>
<reference evidence="5" key="2">
    <citation type="submission" date="2020-09" db="EMBL/GenBank/DDBJ databases">
        <authorList>
            <person name="Sun Q."/>
            <person name="Ohkuma M."/>
        </authorList>
    </citation>
    <scope>NUCLEOTIDE SEQUENCE</scope>
    <source>
        <strain evidence="5">JCM 14371</strain>
    </source>
</reference>
<dbReference type="InterPro" id="IPR050469">
    <property type="entry name" value="Diguanylate_Cyclase"/>
</dbReference>
<evidence type="ECO:0000313" key="5">
    <source>
        <dbReference type="EMBL" id="GGJ76634.1"/>
    </source>
</evidence>
<dbReference type="NCBIfam" id="TIGR00254">
    <property type="entry name" value="GGDEF"/>
    <property type="match status" value="1"/>
</dbReference>
<feature type="signal peptide" evidence="2">
    <location>
        <begin position="1"/>
        <end position="22"/>
    </location>
</feature>
<evidence type="ECO:0000256" key="1">
    <source>
        <dbReference type="SAM" id="Phobius"/>
    </source>
</evidence>
<dbReference type="InterPro" id="IPR029787">
    <property type="entry name" value="Nucleotide_cyclase"/>
</dbReference>
<dbReference type="GO" id="GO:0007165">
    <property type="term" value="P:signal transduction"/>
    <property type="evidence" value="ECO:0007669"/>
    <property type="project" value="InterPro"/>
</dbReference>